<dbReference type="AlphaFoldDB" id="A0A383DYD7"/>
<gene>
    <name evidence="4" type="ORF">METZ01_LOCUS502107</name>
</gene>
<dbReference type="SUPFAM" id="SSF56801">
    <property type="entry name" value="Acetyl-CoA synthetase-like"/>
    <property type="match status" value="1"/>
</dbReference>
<dbReference type="Pfam" id="PF00501">
    <property type="entry name" value="AMP-binding"/>
    <property type="match status" value="1"/>
</dbReference>
<evidence type="ECO:0000256" key="1">
    <source>
        <dbReference type="ARBA" id="ARBA00006432"/>
    </source>
</evidence>
<dbReference type="PANTHER" id="PTHR24096:SF149">
    <property type="entry name" value="AMP-BINDING DOMAIN-CONTAINING PROTEIN-RELATED"/>
    <property type="match status" value="1"/>
</dbReference>
<feature type="non-terminal residue" evidence="4">
    <location>
        <position position="233"/>
    </location>
</feature>
<evidence type="ECO:0000259" key="3">
    <source>
        <dbReference type="Pfam" id="PF00501"/>
    </source>
</evidence>
<reference evidence="4" key="1">
    <citation type="submission" date="2018-05" db="EMBL/GenBank/DDBJ databases">
        <authorList>
            <person name="Lanie J.A."/>
            <person name="Ng W.-L."/>
            <person name="Kazmierczak K.M."/>
            <person name="Andrzejewski T.M."/>
            <person name="Davidsen T.M."/>
            <person name="Wayne K.J."/>
            <person name="Tettelin H."/>
            <person name="Glass J.I."/>
            <person name="Rusch D."/>
            <person name="Podicherti R."/>
            <person name="Tsui H.-C.T."/>
            <person name="Winkler M.E."/>
        </authorList>
    </citation>
    <scope>NUCLEOTIDE SEQUENCE</scope>
</reference>
<sequence>EKTCVQFSSKNAFTNFGTSLTFNEIYNKSLNLAFFLQDKFKLVKGDRVAIMMPNLLQYPICTFGILKAGLIVENINPLYTERELENQLCDSNSETIIILENFAHLVEKIKHKTKLKNIIITSVGELLGMKGILMNFLLRKITKKVPKYNIPNVYKFSEVINNYNKKEIKNITISLEDVAFLQYTGGTSGTVKAAMLTHKNILSNVLQVKEWLGSQLKYGEDIAICALPLYHIF</sequence>
<dbReference type="GO" id="GO:0016405">
    <property type="term" value="F:CoA-ligase activity"/>
    <property type="evidence" value="ECO:0007669"/>
    <property type="project" value="TreeGrafter"/>
</dbReference>
<feature type="non-terminal residue" evidence="4">
    <location>
        <position position="1"/>
    </location>
</feature>
<dbReference type="PROSITE" id="PS00455">
    <property type="entry name" value="AMP_BINDING"/>
    <property type="match status" value="1"/>
</dbReference>
<protein>
    <recommendedName>
        <fullName evidence="3">AMP-dependent synthetase/ligase domain-containing protein</fullName>
    </recommendedName>
</protein>
<feature type="domain" description="AMP-dependent synthetase/ligase" evidence="3">
    <location>
        <begin position="2"/>
        <end position="233"/>
    </location>
</feature>
<dbReference type="InterPro" id="IPR000873">
    <property type="entry name" value="AMP-dep_synth/lig_dom"/>
</dbReference>
<keyword evidence="2" id="KW-0436">Ligase</keyword>
<dbReference type="Gene3D" id="3.40.50.980">
    <property type="match status" value="2"/>
</dbReference>
<evidence type="ECO:0000313" key="4">
    <source>
        <dbReference type="EMBL" id="SVE49253.1"/>
    </source>
</evidence>
<comment type="similarity">
    <text evidence="1">Belongs to the ATP-dependent AMP-binding enzyme family.</text>
</comment>
<evidence type="ECO:0000256" key="2">
    <source>
        <dbReference type="ARBA" id="ARBA00022598"/>
    </source>
</evidence>
<dbReference type="InterPro" id="IPR020845">
    <property type="entry name" value="AMP-binding_CS"/>
</dbReference>
<dbReference type="PANTHER" id="PTHR24096">
    <property type="entry name" value="LONG-CHAIN-FATTY-ACID--COA LIGASE"/>
    <property type="match status" value="1"/>
</dbReference>
<proteinExistence type="inferred from homology"/>
<accession>A0A383DYD7</accession>
<dbReference type="EMBL" id="UINC01221071">
    <property type="protein sequence ID" value="SVE49253.1"/>
    <property type="molecule type" value="Genomic_DNA"/>
</dbReference>
<organism evidence="4">
    <name type="scientific">marine metagenome</name>
    <dbReference type="NCBI Taxonomy" id="408172"/>
    <lineage>
        <taxon>unclassified sequences</taxon>
        <taxon>metagenomes</taxon>
        <taxon>ecological metagenomes</taxon>
    </lineage>
</organism>
<name>A0A383DYD7_9ZZZZ</name>